<feature type="transmembrane region" description="Helical" evidence="8">
    <location>
        <begin position="289"/>
        <end position="313"/>
    </location>
</feature>
<name>A0A285VVU2_9MICO</name>
<feature type="transmembrane region" description="Helical" evidence="8">
    <location>
        <begin position="1102"/>
        <end position="1123"/>
    </location>
</feature>
<evidence type="ECO:0000259" key="9">
    <source>
        <dbReference type="Pfam" id="PF02687"/>
    </source>
</evidence>
<feature type="domain" description="ABC3 transporter permease C-terminal" evidence="9">
    <location>
        <begin position="1056"/>
        <end position="1170"/>
    </location>
</feature>
<evidence type="ECO:0000256" key="7">
    <source>
        <dbReference type="SAM" id="MobiDB-lite"/>
    </source>
</evidence>
<dbReference type="InterPro" id="IPR050250">
    <property type="entry name" value="Macrolide_Exporter_MacB"/>
</dbReference>
<evidence type="ECO:0000313" key="10">
    <source>
        <dbReference type="EMBL" id="SOC57376.1"/>
    </source>
</evidence>
<dbReference type="EMBL" id="OBQK01000012">
    <property type="protein sequence ID" value="SOC57376.1"/>
    <property type="molecule type" value="Genomic_DNA"/>
</dbReference>
<dbReference type="PANTHER" id="PTHR30572">
    <property type="entry name" value="MEMBRANE COMPONENT OF TRANSPORTER-RELATED"/>
    <property type="match status" value="1"/>
</dbReference>
<evidence type="ECO:0000256" key="3">
    <source>
        <dbReference type="ARBA" id="ARBA00022692"/>
    </source>
</evidence>
<keyword evidence="11" id="KW-1185">Reference proteome</keyword>
<dbReference type="InterPro" id="IPR003838">
    <property type="entry name" value="ABC3_permease_C"/>
</dbReference>
<dbReference type="PANTHER" id="PTHR30572:SF4">
    <property type="entry name" value="ABC TRANSPORTER PERMEASE YTRF"/>
    <property type="match status" value="1"/>
</dbReference>
<keyword evidence="3 8" id="KW-0812">Transmembrane</keyword>
<keyword evidence="5 8" id="KW-0472">Membrane</keyword>
<feature type="transmembrane region" description="Helical" evidence="8">
    <location>
        <begin position="507"/>
        <end position="531"/>
    </location>
</feature>
<dbReference type="RefSeq" id="WP_097189009.1">
    <property type="nucleotide sequence ID" value="NZ_OBQK01000012.1"/>
</dbReference>
<keyword evidence="4 8" id="KW-1133">Transmembrane helix</keyword>
<feature type="region of interest" description="Disordered" evidence="7">
    <location>
        <begin position="908"/>
        <end position="929"/>
    </location>
</feature>
<proteinExistence type="inferred from homology"/>
<evidence type="ECO:0000256" key="4">
    <source>
        <dbReference type="ARBA" id="ARBA00022989"/>
    </source>
</evidence>
<comment type="similarity">
    <text evidence="6">Belongs to the ABC-4 integral membrane protein family.</text>
</comment>
<protein>
    <submittedName>
        <fullName evidence="10">FtsX-like permease family protein</fullName>
    </submittedName>
</protein>
<dbReference type="Pfam" id="PF02687">
    <property type="entry name" value="FtsX"/>
    <property type="match status" value="1"/>
</dbReference>
<feature type="transmembrane region" description="Helical" evidence="8">
    <location>
        <begin position="457"/>
        <end position="477"/>
    </location>
</feature>
<feature type="transmembrane region" description="Helical" evidence="8">
    <location>
        <begin position="334"/>
        <end position="360"/>
    </location>
</feature>
<keyword evidence="2" id="KW-1003">Cell membrane</keyword>
<accession>A0A285VVU2</accession>
<feature type="transmembrane region" description="Helical" evidence="8">
    <location>
        <begin position="1154"/>
        <end position="1177"/>
    </location>
</feature>
<evidence type="ECO:0000256" key="8">
    <source>
        <dbReference type="SAM" id="Phobius"/>
    </source>
</evidence>
<organism evidence="10 11">
    <name type="scientific">Ornithinimicrobium cerasi</name>
    <dbReference type="NCBI Taxonomy" id="2248773"/>
    <lineage>
        <taxon>Bacteria</taxon>
        <taxon>Bacillati</taxon>
        <taxon>Actinomycetota</taxon>
        <taxon>Actinomycetes</taxon>
        <taxon>Micrococcales</taxon>
        <taxon>Ornithinimicrobiaceae</taxon>
        <taxon>Ornithinimicrobium</taxon>
    </lineage>
</organism>
<dbReference type="Proteomes" id="UP000219688">
    <property type="component" value="Unassembled WGS sequence"/>
</dbReference>
<dbReference type="GO" id="GO:0005886">
    <property type="term" value="C:plasma membrane"/>
    <property type="evidence" value="ECO:0007669"/>
    <property type="project" value="UniProtKB-SubCell"/>
</dbReference>
<feature type="transmembrane region" description="Helical" evidence="8">
    <location>
        <begin position="1052"/>
        <end position="1079"/>
    </location>
</feature>
<evidence type="ECO:0000313" key="11">
    <source>
        <dbReference type="Proteomes" id="UP000219688"/>
    </source>
</evidence>
<dbReference type="AlphaFoldDB" id="A0A285VVU2"/>
<evidence type="ECO:0000256" key="2">
    <source>
        <dbReference type="ARBA" id="ARBA00022475"/>
    </source>
</evidence>
<evidence type="ECO:0000256" key="5">
    <source>
        <dbReference type="ARBA" id="ARBA00023136"/>
    </source>
</evidence>
<sequence length="1190" mass="120116">MTTWWGWALRRARASTGLLLTLLALVTLTTAILAGAVGYSSAAATTAARSALTDAPPDQAGIRVQTRQGEDPETQDVAARSRVDAAFAPAPISVQRTLVSEPRPVTLGGTALPGRLVVLASGSLTPADPGAADRVSLTEGSWPVDATDPVQGMLHAATAGEWEVGVGDTLEVDGTPVSIVGTWRPVDAADAYWFGDRLVAAGADGSDRGPLVVPPSTLTTLVDAPFVRWTVQPDASRIQPDDLARLASAAASLQASLKVPEVDVRGVTVDGDLAPTAAAASTNLATARALGVIPLSVLVLVTMLAVVQLARLLATTRDAQAQLLVARGATRTQVLVGTVGEAALVALLGTALGALAAGLVLRTVPAGDAQGLTVAGVAAVSGLLVLLVLAVVATAQVRRLTGGGTATADLSGRARAATALATVVLVLGAAGVAWWQLRRAGSPVLVRADGSLGTDLLAGAAPALLLAAAAVVAMALLGPAGRLAEALTRPGRAASGHLAAAQVSRRLPVYAVPAVLTVLAVGATTLSGLYAGTAAHLRDNLAAVAQGAPVRAVLVEPPVTTGPGVVPPAPDLLGDTPGVASSVAVWTDPDARLADLTVAVTMAPAAQLADVVTQPDLPAGSGPIVPVAELTGGGPDLTGQGVLLPAGTRAVELTLTAELTVPDEGLERLQAGYESLVDQLTGEAEGEVFLGPDAEPLPEEEARATARSMTDEPLRAAGAEAVKDWVVSMTFADPATGLVSTVDGAPVEVTRATVEPPQAPRPYTHSAVEAGGGGGTVTFTLPEADGLVVRDLRLRIPVTHDDRFDPVPQDVRLTLTARTDDGTDLLALASGWGSPGAAPPDVVGEAEVEREEQGDPGTRTYVDPRTGHVLTFNDAVYVPPSLDVSATPWVITGRSNVNLPPSLTVAPGTSYREPVPSSPFAPAPARGDDEAAAGTVPVALTPAAARAANLVVGSPAQIRAFGATLPVTVSAIVPAVPGTLAPLAALVDRDAVAAVLADLDRPLPHPTEVWASTAPGADTDGVVEELAGRADVASVTGPGAVTVTDATTAARLVFRVASAGAVLLAATGIATVAATLLGARRPEVAVLRALGMPPRAQARSRAVELAGVVSAAVLMGLTAGWLVSRAVVPELARSTTQRAQVALAAPLRLEVGPWVALLTAGAVVVLAVVLVQAVMVARQAVDRDYREEIR</sequence>
<reference evidence="11" key="1">
    <citation type="submission" date="2017-08" db="EMBL/GenBank/DDBJ databases">
        <authorList>
            <person name="Varghese N."/>
            <person name="Submissions S."/>
        </authorList>
    </citation>
    <scope>NUCLEOTIDE SEQUENCE [LARGE SCALE GENOMIC DNA]</scope>
    <source>
        <strain evidence="11">USBA17B2</strain>
    </source>
</reference>
<feature type="transmembrane region" description="Helical" evidence="8">
    <location>
        <begin position="372"/>
        <end position="395"/>
    </location>
</feature>
<evidence type="ECO:0000256" key="6">
    <source>
        <dbReference type="ARBA" id="ARBA00038076"/>
    </source>
</evidence>
<evidence type="ECO:0000256" key="1">
    <source>
        <dbReference type="ARBA" id="ARBA00004651"/>
    </source>
</evidence>
<dbReference type="GO" id="GO:0022857">
    <property type="term" value="F:transmembrane transporter activity"/>
    <property type="evidence" value="ECO:0007669"/>
    <property type="project" value="TreeGrafter"/>
</dbReference>
<feature type="transmembrane region" description="Helical" evidence="8">
    <location>
        <begin position="416"/>
        <end position="437"/>
    </location>
</feature>
<comment type="subcellular location">
    <subcellularLocation>
        <location evidence="1">Cell membrane</location>
        <topology evidence="1">Multi-pass membrane protein</topology>
    </subcellularLocation>
</comment>
<gene>
    <name evidence="10" type="ORF">SAMN05421879_11250</name>
</gene>